<dbReference type="PANTHER" id="PTHR43584:SF8">
    <property type="entry name" value="N-ACETYLMURAMATE ALPHA-1-PHOSPHATE URIDYLYLTRANSFERASE"/>
    <property type="match status" value="1"/>
</dbReference>
<organism evidence="5 6">
    <name type="scientific">Aquibaculum arenosum</name>
    <dbReference type="NCBI Taxonomy" id="3032591"/>
    <lineage>
        <taxon>Bacteria</taxon>
        <taxon>Pseudomonadati</taxon>
        <taxon>Pseudomonadota</taxon>
        <taxon>Alphaproteobacteria</taxon>
        <taxon>Rhodospirillales</taxon>
        <taxon>Rhodovibrionaceae</taxon>
        <taxon>Aquibaculum</taxon>
    </lineage>
</organism>
<dbReference type="InterPro" id="IPR050065">
    <property type="entry name" value="GlmU-like"/>
</dbReference>
<name>A0ABT5YPV0_9PROT</name>
<dbReference type="CDD" id="cd06422">
    <property type="entry name" value="NTP_transferase_like_1"/>
    <property type="match status" value="1"/>
</dbReference>
<reference evidence="5 6" key="1">
    <citation type="submission" date="2023-03" db="EMBL/GenBank/DDBJ databases">
        <title>Fodinicurvata sp. CAU 1616 isolated from sea sendiment.</title>
        <authorList>
            <person name="Kim W."/>
        </authorList>
    </citation>
    <scope>NUCLEOTIDE SEQUENCE [LARGE SCALE GENOMIC DNA]</scope>
    <source>
        <strain evidence="5 6">CAU 1616</strain>
    </source>
</reference>
<sequence>MIRPTRAMLLAAGRGERMRPLTDKTPKPLLPVQGRSLAERALDRLGEAGVEQAVVNLHHLGEELRRSLAERNRPQVIFSEELDLLDTGGGVAKALPLLGDTAFFVVNGDALWLDGAKPALRRLCEAWDEAQMDALLLLQPTVSALGFEGLGDFFLTPDGRVRRRIEREVAPFAYAGVQLVHPRLLRDAPSGAFSFNLLWDRALESERLWGLRHEGPWYHVGTPEALALAEQELTYELGAPRPERAD</sequence>
<dbReference type="EMBL" id="JARHUD010000008">
    <property type="protein sequence ID" value="MDF2096991.1"/>
    <property type="molecule type" value="Genomic_DNA"/>
</dbReference>
<dbReference type="Pfam" id="PF12804">
    <property type="entry name" value="NTP_transf_3"/>
    <property type="match status" value="1"/>
</dbReference>
<dbReference type="InterPro" id="IPR029044">
    <property type="entry name" value="Nucleotide-diphossugar_trans"/>
</dbReference>
<comment type="caution">
    <text evidence="5">The sequence shown here is derived from an EMBL/GenBank/DDBJ whole genome shotgun (WGS) entry which is preliminary data.</text>
</comment>
<dbReference type="SUPFAM" id="SSF53448">
    <property type="entry name" value="Nucleotide-diphospho-sugar transferases"/>
    <property type="match status" value="1"/>
</dbReference>
<dbReference type="RefSeq" id="WP_275823761.1">
    <property type="nucleotide sequence ID" value="NZ_JARHUD010000008.1"/>
</dbReference>
<keyword evidence="6" id="KW-1185">Reference proteome</keyword>
<keyword evidence="2" id="KW-0548">Nucleotidyltransferase</keyword>
<keyword evidence="3" id="KW-0460">Magnesium</keyword>
<dbReference type="Proteomes" id="UP001215503">
    <property type="component" value="Unassembled WGS sequence"/>
</dbReference>
<keyword evidence="1" id="KW-0808">Transferase</keyword>
<gene>
    <name evidence="5" type="ORF">P2G67_13495</name>
</gene>
<evidence type="ECO:0000259" key="4">
    <source>
        <dbReference type="Pfam" id="PF12804"/>
    </source>
</evidence>
<feature type="domain" description="MobA-like NTP transferase" evidence="4">
    <location>
        <begin position="7"/>
        <end position="135"/>
    </location>
</feature>
<evidence type="ECO:0000313" key="6">
    <source>
        <dbReference type="Proteomes" id="UP001215503"/>
    </source>
</evidence>
<dbReference type="Gene3D" id="3.90.550.10">
    <property type="entry name" value="Spore Coat Polysaccharide Biosynthesis Protein SpsA, Chain A"/>
    <property type="match status" value="1"/>
</dbReference>
<evidence type="ECO:0000256" key="2">
    <source>
        <dbReference type="ARBA" id="ARBA00022695"/>
    </source>
</evidence>
<evidence type="ECO:0000313" key="5">
    <source>
        <dbReference type="EMBL" id="MDF2096991.1"/>
    </source>
</evidence>
<evidence type="ECO:0000256" key="3">
    <source>
        <dbReference type="ARBA" id="ARBA00022842"/>
    </source>
</evidence>
<proteinExistence type="predicted"/>
<evidence type="ECO:0000256" key="1">
    <source>
        <dbReference type="ARBA" id="ARBA00022679"/>
    </source>
</evidence>
<protein>
    <submittedName>
        <fullName evidence="5">Nucleotidyltransferase family protein</fullName>
    </submittedName>
</protein>
<dbReference type="InterPro" id="IPR025877">
    <property type="entry name" value="MobA-like_NTP_Trfase"/>
</dbReference>
<accession>A0ABT5YPV0</accession>
<dbReference type="PANTHER" id="PTHR43584">
    <property type="entry name" value="NUCLEOTIDYL TRANSFERASE"/>
    <property type="match status" value="1"/>
</dbReference>